<dbReference type="InterPro" id="IPR015141">
    <property type="entry name" value="PLipase_A2_prok/fun"/>
</dbReference>
<dbReference type="InterPro" id="IPR036444">
    <property type="entry name" value="PLipase_A2_dom_sf"/>
</dbReference>
<gene>
    <name evidence="2" type="ORF">BLA60_36090</name>
</gene>
<dbReference type="EMBL" id="MSIF01000028">
    <property type="protein sequence ID" value="OLF05508.1"/>
    <property type="molecule type" value="Genomic_DNA"/>
</dbReference>
<evidence type="ECO:0000256" key="1">
    <source>
        <dbReference type="SAM" id="SignalP"/>
    </source>
</evidence>
<comment type="caution">
    <text evidence="2">The sequence shown here is derived from an EMBL/GenBank/DDBJ whole genome shotgun (WGS) entry which is preliminary data.</text>
</comment>
<dbReference type="GO" id="GO:0006644">
    <property type="term" value="P:phospholipid metabolic process"/>
    <property type="evidence" value="ECO:0007669"/>
    <property type="project" value="InterPro"/>
</dbReference>
<dbReference type="Proteomes" id="UP000185696">
    <property type="component" value="Unassembled WGS sequence"/>
</dbReference>
<keyword evidence="1" id="KW-0732">Signal</keyword>
<dbReference type="SUPFAM" id="SSF48619">
    <property type="entry name" value="Phospholipase A2, PLA2"/>
    <property type="match status" value="1"/>
</dbReference>
<sequence length="144" mass="16039">MRRAAQAFVTAIAVAGTLFVGAGSAQAALTPSQLRTVTDQYLHSTSLSGFQTLRSQKPYGSQLDWSSDGCSNSPDNPFGFNLVRACYRHDFGYRNYKKQGRFTESNRLTIDNRFKTDMYTVCAGNWACNRFADAYYLAVRQFGG</sequence>
<dbReference type="AlphaFoldDB" id="A0A7Z0WEK9"/>
<proteinExistence type="predicted"/>
<dbReference type="Gene3D" id="1.20.90.10">
    <property type="entry name" value="Phospholipase A2 domain"/>
    <property type="match status" value="1"/>
</dbReference>
<reference evidence="2 3" key="1">
    <citation type="submission" date="2016-12" db="EMBL/GenBank/DDBJ databases">
        <title>The draft genome sequence of Actinophytocola xinjiangensis.</title>
        <authorList>
            <person name="Wang W."/>
            <person name="Yuan L."/>
        </authorList>
    </citation>
    <scope>NUCLEOTIDE SEQUENCE [LARGE SCALE GENOMIC DNA]</scope>
    <source>
        <strain evidence="2 3">CGMCC 4.4663</strain>
    </source>
</reference>
<protein>
    <submittedName>
        <fullName evidence="2">Phospholipase</fullName>
    </submittedName>
</protein>
<keyword evidence="3" id="KW-1185">Reference proteome</keyword>
<dbReference type="Pfam" id="PF09056">
    <property type="entry name" value="Phospholip_A2_3"/>
    <property type="match status" value="1"/>
</dbReference>
<dbReference type="GO" id="GO:0004623">
    <property type="term" value="F:phospholipase A2 activity"/>
    <property type="evidence" value="ECO:0007669"/>
    <property type="project" value="InterPro"/>
</dbReference>
<evidence type="ECO:0000313" key="3">
    <source>
        <dbReference type="Proteomes" id="UP000185696"/>
    </source>
</evidence>
<organism evidence="2 3">
    <name type="scientific">Actinophytocola xinjiangensis</name>
    <dbReference type="NCBI Taxonomy" id="485602"/>
    <lineage>
        <taxon>Bacteria</taxon>
        <taxon>Bacillati</taxon>
        <taxon>Actinomycetota</taxon>
        <taxon>Actinomycetes</taxon>
        <taxon>Pseudonocardiales</taxon>
        <taxon>Pseudonocardiaceae</taxon>
    </lineage>
</organism>
<evidence type="ECO:0000313" key="2">
    <source>
        <dbReference type="EMBL" id="OLF05508.1"/>
    </source>
</evidence>
<feature type="signal peptide" evidence="1">
    <location>
        <begin position="1"/>
        <end position="27"/>
    </location>
</feature>
<feature type="chain" id="PRO_5030767496" evidence="1">
    <location>
        <begin position="28"/>
        <end position="144"/>
    </location>
</feature>
<name>A0A7Z0WEK9_9PSEU</name>
<dbReference type="GO" id="GO:0050482">
    <property type="term" value="P:arachidonate secretion"/>
    <property type="evidence" value="ECO:0007669"/>
    <property type="project" value="InterPro"/>
</dbReference>
<accession>A0A7Z0WEK9</accession>